<name>A0ABW3L1F1_9BACI</name>
<dbReference type="Pfam" id="PF00583">
    <property type="entry name" value="Acetyltransf_1"/>
    <property type="match status" value="1"/>
</dbReference>
<gene>
    <name evidence="2" type="ORF">ACFQ2J_11915</name>
</gene>
<dbReference type="EMBL" id="JBHTKL010000005">
    <property type="protein sequence ID" value="MFD1019882.1"/>
    <property type="molecule type" value="Genomic_DNA"/>
</dbReference>
<dbReference type="Gene3D" id="3.40.630.30">
    <property type="match status" value="1"/>
</dbReference>
<evidence type="ECO:0000313" key="3">
    <source>
        <dbReference type="Proteomes" id="UP001596990"/>
    </source>
</evidence>
<accession>A0ABW3L1F1</accession>
<protein>
    <submittedName>
        <fullName evidence="2">GNAT family N-acetyltransferase</fullName>
    </submittedName>
</protein>
<organism evidence="2 3">
    <name type="scientific">Thalassobacillus hwangdonensis</name>
    <dbReference type="NCBI Taxonomy" id="546108"/>
    <lineage>
        <taxon>Bacteria</taxon>
        <taxon>Bacillati</taxon>
        <taxon>Bacillota</taxon>
        <taxon>Bacilli</taxon>
        <taxon>Bacillales</taxon>
        <taxon>Bacillaceae</taxon>
        <taxon>Thalassobacillus</taxon>
    </lineage>
</organism>
<reference evidence="3" key="1">
    <citation type="journal article" date="2019" name="Int. J. Syst. Evol. Microbiol.">
        <title>The Global Catalogue of Microorganisms (GCM) 10K type strain sequencing project: providing services to taxonomists for standard genome sequencing and annotation.</title>
        <authorList>
            <consortium name="The Broad Institute Genomics Platform"/>
            <consortium name="The Broad Institute Genome Sequencing Center for Infectious Disease"/>
            <person name="Wu L."/>
            <person name="Ma J."/>
        </authorList>
    </citation>
    <scope>NUCLEOTIDE SEQUENCE [LARGE SCALE GENOMIC DNA]</scope>
    <source>
        <strain evidence="3">CCUG 56607</strain>
    </source>
</reference>
<evidence type="ECO:0000313" key="2">
    <source>
        <dbReference type="EMBL" id="MFD1019882.1"/>
    </source>
</evidence>
<sequence>MKIESIEAQDITSVAELYCRVFSSDVETAEQNISKHAGYLGFKGVLATDENGSTLGFAYGYTSLPGQFYREKLVNQLTQAQIEEWLEDCFEFVELAVNPDHLRKGIASKLKEHLFKGLSKQTSVLTTATDNDAALQMYKRNGWEVLHPSAPVLSEANPQVIMAKKL</sequence>
<dbReference type="InterPro" id="IPR000182">
    <property type="entry name" value="GNAT_dom"/>
</dbReference>
<evidence type="ECO:0000259" key="1">
    <source>
        <dbReference type="PROSITE" id="PS51186"/>
    </source>
</evidence>
<dbReference type="Proteomes" id="UP001596990">
    <property type="component" value="Unassembled WGS sequence"/>
</dbReference>
<keyword evidence="3" id="KW-1185">Reference proteome</keyword>
<proteinExistence type="predicted"/>
<dbReference type="InterPro" id="IPR016181">
    <property type="entry name" value="Acyl_CoA_acyltransferase"/>
</dbReference>
<comment type="caution">
    <text evidence="2">The sequence shown here is derived from an EMBL/GenBank/DDBJ whole genome shotgun (WGS) entry which is preliminary data.</text>
</comment>
<feature type="domain" description="N-acetyltransferase" evidence="1">
    <location>
        <begin position="1"/>
        <end position="166"/>
    </location>
</feature>
<dbReference type="PROSITE" id="PS51186">
    <property type="entry name" value="GNAT"/>
    <property type="match status" value="1"/>
</dbReference>
<dbReference type="SUPFAM" id="SSF55729">
    <property type="entry name" value="Acyl-CoA N-acyltransferases (Nat)"/>
    <property type="match status" value="1"/>
</dbReference>
<dbReference type="RefSeq" id="WP_386060513.1">
    <property type="nucleotide sequence ID" value="NZ_JBHTKL010000005.1"/>
</dbReference>